<proteinExistence type="predicted"/>
<feature type="non-terminal residue" evidence="2">
    <location>
        <position position="1"/>
    </location>
</feature>
<keyword evidence="2" id="KW-0808">Transferase</keyword>
<organism evidence="2">
    <name type="scientific">Tanacetum cinerariifolium</name>
    <name type="common">Dalmatian daisy</name>
    <name type="synonym">Chrysanthemum cinerariifolium</name>
    <dbReference type="NCBI Taxonomy" id="118510"/>
    <lineage>
        <taxon>Eukaryota</taxon>
        <taxon>Viridiplantae</taxon>
        <taxon>Streptophyta</taxon>
        <taxon>Embryophyta</taxon>
        <taxon>Tracheophyta</taxon>
        <taxon>Spermatophyta</taxon>
        <taxon>Magnoliopsida</taxon>
        <taxon>eudicotyledons</taxon>
        <taxon>Gunneridae</taxon>
        <taxon>Pentapetalae</taxon>
        <taxon>asterids</taxon>
        <taxon>campanulids</taxon>
        <taxon>Asterales</taxon>
        <taxon>Asteraceae</taxon>
        <taxon>Asteroideae</taxon>
        <taxon>Anthemideae</taxon>
        <taxon>Anthemidinae</taxon>
        <taxon>Tanacetum</taxon>
    </lineage>
</organism>
<feature type="region of interest" description="Disordered" evidence="1">
    <location>
        <begin position="1"/>
        <end position="39"/>
    </location>
</feature>
<accession>A0A699K1H6</accession>
<comment type="caution">
    <text evidence="2">The sequence shown here is derived from an EMBL/GenBank/DDBJ whole genome shotgun (WGS) entry which is preliminary data.</text>
</comment>
<evidence type="ECO:0000256" key="1">
    <source>
        <dbReference type="SAM" id="MobiDB-lite"/>
    </source>
</evidence>
<keyword evidence="2" id="KW-0695">RNA-directed DNA polymerase</keyword>
<gene>
    <name evidence="2" type="ORF">Tci_641539</name>
</gene>
<sequence>SIKQDAPEVESDRPPNRSKRSNSRVLEEVANSVDKSSSESINNGIKLNEGGSILEILEEMIMVGQTMGFSIEGLGSKAKKDWIRELISKHKVSFLSIQETKMESVSAMEKLLLISVYAPQFVSSKRMLWSYLVSLITSWNGESLIMGDFNKVRCIEERWGSVFNVHGANAFNSFISNSSLNDIQLEGYSFTWAYPSATKMSLPGFDDLVTKSWNSFVLGDSNGMIRFKKKLQMLKKEIRTWTLDYKRQQVG</sequence>
<protein>
    <submittedName>
        <fullName evidence="2">RNA-directed DNA polymerase, eukaryota</fullName>
    </submittedName>
</protein>
<dbReference type="SUPFAM" id="SSF56219">
    <property type="entry name" value="DNase I-like"/>
    <property type="match status" value="1"/>
</dbReference>
<dbReference type="EMBL" id="BKCJ010470558">
    <property type="protein sequence ID" value="GFA69567.1"/>
    <property type="molecule type" value="Genomic_DNA"/>
</dbReference>
<name>A0A699K1H6_TANCI</name>
<dbReference type="GO" id="GO:0003964">
    <property type="term" value="F:RNA-directed DNA polymerase activity"/>
    <property type="evidence" value="ECO:0007669"/>
    <property type="project" value="UniProtKB-KW"/>
</dbReference>
<dbReference type="AlphaFoldDB" id="A0A699K1H6"/>
<feature type="non-terminal residue" evidence="2">
    <location>
        <position position="251"/>
    </location>
</feature>
<dbReference type="InterPro" id="IPR036691">
    <property type="entry name" value="Endo/exonu/phosph_ase_sf"/>
</dbReference>
<keyword evidence="2" id="KW-0548">Nucleotidyltransferase</keyword>
<reference evidence="2" key="1">
    <citation type="journal article" date="2019" name="Sci. Rep.">
        <title>Draft genome of Tanacetum cinerariifolium, the natural source of mosquito coil.</title>
        <authorList>
            <person name="Yamashiro T."/>
            <person name="Shiraishi A."/>
            <person name="Satake H."/>
            <person name="Nakayama K."/>
        </authorList>
    </citation>
    <scope>NUCLEOTIDE SEQUENCE</scope>
</reference>
<evidence type="ECO:0000313" key="2">
    <source>
        <dbReference type="EMBL" id="GFA69567.1"/>
    </source>
</evidence>
<dbReference type="Gene3D" id="3.60.10.10">
    <property type="entry name" value="Endonuclease/exonuclease/phosphatase"/>
    <property type="match status" value="1"/>
</dbReference>